<evidence type="ECO:0000313" key="2">
    <source>
        <dbReference type="EMBL" id="VEF12308.1"/>
    </source>
</evidence>
<dbReference type="Pfam" id="PF16653">
    <property type="entry name" value="Sacchrp_dh_C"/>
    <property type="match status" value="1"/>
</dbReference>
<sequence>MALTRKTWPVDAKRHLFGSGNAIYLDRPGASVQVKTWTPEGGACLGLLITHHETVSTADFLTVKKAGKLIYRPTVHYAYHPCDDALLSINELIGQGWQPQNKQRIMCEEVARGGVDALGVLLMGHAQNAYWYGSLLSVDEARAVAPFNTATSLQVVAGVLAGIIWAIRHPDEGIVEAEQMDHEEVLQLARPYLGTLTGIQTDWRPTDHPTHLLRGEPEAVDQWQFDQFRIA</sequence>
<dbReference type="EMBL" id="LR134318">
    <property type="protein sequence ID" value="VEF12308.1"/>
    <property type="molecule type" value="Genomic_DNA"/>
</dbReference>
<dbReference type="Proteomes" id="UP000281909">
    <property type="component" value="Chromosome"/>
</dbReference>
<feature type="domain" description="Saccharopine dehydrogenase-like C-terminal" evidence="1">
    <location>
        <begin position="19"/>
        <end position="197"/>
    </location>
</feature>
<dbReference type="AlphaFoldDB" id="A0A3S4NXT2"/>
<dbReference type="Gene3D" id="3.30.360.30">
    <property type="entry name" value="homospermidine synthase like"/>
    <property type="match status" value="1"/>
</dbReference>
<dbReference type="InterPro" id="IPR023181">
    <property type="entry name" value="Homospermid_syn-like_C"/>
</dbReference>
<proteinExistence type="predicted"/>
<accession>A0A3S4NXT2</accession>
<reference evidence="2 3" key="1">
    <citation type="submission" date="2018-12" db="EMBL/GenBank/DDBJ databases">
        <authorList>
            <consortium name="Pathogen Informatics"/>
        </authorList>
    </citation>
    <scope>NUCLEOTIDE SEQUENCE [LARGE SCALE GENOMIC DNA]</scope>
    <source>
        <strain evidence="2 3">NCTC9428</strain>
    </source>
</reference>
<evidence type="ECO:0000259" key="1">
    <source>
        <dbReference type="Pfam" id="PF16653"/>
    </source>
</evidence>
<evidence type="ECO:0000313" key="3">
    <source>
        <dbReference type="Proteomes" id="UP000281909"/>
    </source>
</evidence>
<name>A0A3S4NXT2_PSEFL</name>
<dbReference type="InterPro" id="IPR032095">
    <property type="entry name" value="Sacchrp_dh-like_C"/>
</dbReference>
<protein>
    <submittedName>
        <fullName evidence="2">Homospermidine synthase</fullName>
        <ecNumber evidence="2">2.5.1.44</ecNumber>
    </submittedName>
</protein>
<gene>
    <name evidence="2" type="primary">hss_2</name>
    <name evidence="2" type="ORF">NCTC9428_03945</name>
</gene>
<dbReference type="EC" id="2.5.1.44" evidence="2"/>
<dbReference type="RefSeq" id="WP_172604505.1">
    <property type="nucleotide sequence ID" value="NZ_LR134318.1"/>
</dbReference>
<dbReference type="GO" id="GO:0047296">
    <property type="term" value="F:homospermidine synthase activity"/>
    <property type="evidence" value="ECO:0007669"/>
    <property type="project" value="UniProtKB-EC"/>
</dbReference>
<keyword evidence="2" id="KW-0808">Transferase</keyword>
<organism evidence="2 3">
    <name type="scientific">Pseudomonas fluorescens</name>
    <dbReference type="NCBI Taxonomy" id="294"/>
    <lineage>
        <taxon>Bacteria</taxon>
        <taxon>Pseudomonadati</taxon>
        <taxon>Pseudomonadota</taxon>
        <taxon>Gammaproteobacteria</taxon>
        <taxon>Pseudomonadales</taxon>
        <taxon>Pseudomonadaceae</taxon>
        <taxon>Pseudomonas</taxon>
    </lineage>
</organism>